<dbReference type="RefSeq" id="XP_019050989.1">
    <property type="nucleotide sequence ID" value="XM_019188111.1"/>
</dbReference>
<sequence length="156" mass="16787">MFVAQIENILAQVSPEHGKLEKSDILLIVGALRVRDFAIGVANCTANEPIDGVIHTGRAQSSATPNQKPKSSRGKVPESSNADPTATTTKSTGSQNIPGEVYEPKDMALEWLENVYRVGNPYCAVKVSHPDGPQLDVCLSVLRFAPGADEPTIYRD</sequence>
<dbReference type="EMBL" id="CP144541">
    <property type="protein sequence ID" value="WVW80753.1"/>
    <property type="molecule type" value="Genomic_DNA"/>
</dbReference>
<protein>
    <submittedName>
        <fullName evidence="2">Uncharacterized protein</fullName>
    </submittedName>
</protein>
<evidence type="ECO:0000313" key="4">
    <source>
        <dbReference type="Proteomes" id="UP000092730"/>
    </source>
</evidence>
<dbReference type="GeneID" id="30205831"/>
<feature type="compositionally biased region" description="Polar residues" evidence="1">
    <location>
        <begin position="58"/>
        <end position="69"/>
    </location>
</feature>
<reference evidence="3" key="4">
    <citation type="submission" date="2024-02" db="EMBL/GenBank/DDBJ databases">
        <title>Comparative genomics of Cryptococcus and Kwoniella reveals pathogenesis evolution and contrasting modes of karyotype evolution via chromosome fusion or intercentromeric recombination.</title>
        <authorList>
            <person name="Coelho M.A."/>
            <person name="David-Palma M."/>
            <person name="Shea T."/>
            <person name="Bowers K."/>
            <person name="McGinley-Smith S."/>
            <person name="Mohammad A.W."/>
            <person name="Gnirke A."/>
            <person name="Yurkov A.M."/>
            <person name="Nowrousian M."/>
            <person name="Sun S."/>
            <person name="Cuomo C.A."/>
            <person name="Heitman J."/>
        </authorList>
    </citation>
    <scope>NUCLEOTIDE SEQUENCE</scope>
    <source>
        <strain evidence="3">CBS 10118</strain>
    </source>
</reference>
<keyword evidence="4" id="KW-1185">Reference proteome</keyword>
<dbReference type="EMBL" id="KI894018">
    <property type="protein sequence ID" value="OCF29919.1"/>
    <property type="molecule type" value="Genomic_DNA"/>
</dbReference>
<dbReference type="VEuPathDB" id="FungiDB:I302_01432"/>
<evidence type="ECO:0000256" key="1">
    <source>
        <dbReference type="SAM" id="MobiDB-lite"/>
    </source>
</evidence>
<gene>
    <name evidence="2" type="ORF">I302_01432</name>
    <name evidence="3" type="ORF">I302_102739</name>
</gene>
<organism evidence="2">
    <name type="scientific">Kwoniella bestiolae CBS 10118</name>
    <dbReference type="NCBI Taxonomy" id="1296100"/>
    <lineage>
        <taxon>Eukaryota</taxon>
        <taxon>Fungi</taxon>
        <taxon>Dikarya</taxon>
        <taxon>Basidiomycota</taxon>
        <taxon>Agaricomycotina</taxon>
        <taxon>Tremellomycetes</taxon>
        <taxon>Tremellales</taxon>
        <taxon>Cryptococcaceae</taxon>
        <taxon>Kwoniella</taxon>
    </lineage>
</organism>
<reference evidence="2" key="1">
    <citation type="submission" date="2013-07" db="EMBL/GenBank/DDBJ databases">
        <title>The Genome Sequence of Cryptococcus bestiolae CBS10118.</title>
        <authorList>
            <consortium name="The Broad Institute Genome Sequencing Platform"/>
            <person name="Cuomo C."/>
            <person name="Litvintseva A."/>
            <person name="Chen Y."/>
            <person name="Heitman J."/>
            <person name="Sun S."/>
            <person name="Springer D."/>
            <person name="Dromer F."/>
            <person name="Young S.K."/>
            <person name="Zeng Q."/>
            <person name="Gargeya S."/>
            <person name="Fitzgerald M."/>
            <person name="Abouelleil A."/>
            <person name="Alvarado L."/>
            <person name="Berlin A.M."/>
            <person name="Chapman S.B."/>
            <person name="Dewar J."/>
            <person name="Goldberg J."/>
            <person name="Griggs A."/>
            <person name="Gujja S."/>
            <person name="Hansen M."/>
            <person name="Howarth C."/>
            <person name="Imamovic A."/>
            <person name="Larimer J."/>
            <person name="McCowan C."/>
            <person name="Murphy C."/>
            <person name="Pearson M."/>
            <person name="Priest M."/>
            <person name="Roberts A."/>
            <person name="Saif S."/>
            <person name="Shea T."/>
            <person name="Sykes S."/>
            <person name="Wortman J."/>
            <person name="Nusbaum C."/>
            <person name="Birren B."/>
        </authorList>
    </citation>
    <scope>NUCLEOTIDE SEQUENCE [LARGE SCALE GENOMIC DNA]</scope>
    <source>
        <strain evidence="2">CBS 10118</strain>
    </source>
</reference>
<name>A0A1B9GFW6_9TREE</name>
<accession>A0A1B9GFW6</accession>
<proteinExistence type="predicted"/>
<evidence type="ECO:0000313" key="3">
    <source>
        <dbReference type="EMBL" id="WVW80753.1"/>
    </source>
</evidence>
<feature type="region of interest" description="Disordered" evidence="1">
    <location>
        <begin position="55"/>
        <end position="100"/>
    </location>
</feature>
<dbReference type="KEGG" id="kbi:30205831"/>
<feature type="compositionally biased region" description="Polar residues" evidence="1">
    <location>
        <begin position="78"/>
        <end position="97"/>
    </location>
</feature>
<reference evidence="3" key="2">
    <citation type="submission" date="2013-07" db="EMBL/GenBank/DDBJ databases">
        <authorList>
            <consortium name="The Broad Institute Genome Sequencing Platform"/>
            <person name="Cuomo C."/>
            <person name="Litvintseva A."/>
            <person name="Chen Y."/>
            <person name="Heitman J."/>
            <person name="Sun S."/>
            <person name="Springer D."/>
            <person name="Dromer F."/>
            <person name="Young S.K."/>
            <person name="Zeng Q."/>
            <person name="Gargeya S."/>
            <person name="Fitzgerald M."/>
            <person name="Abouelleil A."/>
            <person name="Alvarado L."/>
            <person name="Berlin A.M."/>
            <person name="Chapman S.B."/>
            <person name="Dewar J."/>
            <person name="Goldberg J."/>
            <person name="Griggs A."/>
            <person name="Gujja S."/>
            <person name="Hansen M."/>
            <person name="Howarth C."/>
            <person name="Imamovic A."/>
            <person name="Larimer J."/>
            <person name="McCowan C."/>
            <person name="Murphy C."/>
            <person name="Pearson M."/>
            <person name="Priest M."/>
            <person name="Roberts A."/>
            <person name="Saif S."/>
            <person name="Shea T."/>
            <person name="Sykes S."/>
            <person name="Wortman J."/>
            <person name="Nusbaum C."/>
            <person name="Birren B."/>
        </authorList>
    </citation>
    <scope>NUCLEOTIDE SEQUENCE</scope>
    <source>
        <strain evidence="3">CBS 10118</strain>
    </source>
</reference>
<dbReference type="Proteomes" id="UP000092730">
    <property type="component" value="Chromosome 1"/>
</dbReference>
<evidence type="ECO:0000313" key="2">
    <source>
        <dbReference type="EMBL" id="OCF29919.1"/>
    </source>
</evidence>
<dbReference type="AlphaFoldDB" id="A0A1B9GFW6"/>
<reference evidence="2" key="3">
    <citation type="submission" date="2014-01" db="EMBL/GenBank/DDBJ databases">
        <title>Evolution of pathogenesis and genome organization in the Tremellales.</title>
        <authorList>
            <person name="Cuomo C."/>
            <person name="Litvintseva A."/>
            <person name="Heitman J."/>
            <person name="Chen Y."/>
            <person name="Sun S."/>
            <person name="Springer D."/>
            <person name="Dromer F."/>
            <person name="Young S."/>
            <person name="Zeng Q."/>
            <person name="Chapman S."/>
            <person name="Gujja S."/>
            <person name="Saif S."/>
            <person name="Birren B."/>
        </authorList>
    </citation>
    <scope>NUCLEOTIDE SEQUENCE</scope>
    <source>
        <strain evidence="2">CBS 10118</strain>
    </source>
</reference>